<reference evidence="17" key="2">
    <citation type="submission" date="2023-06" db="EMBL/GenBank/DDBJ databases">
        <authorList>
            <consortium name="Lawrence Berkeley National Laboratory"/>
            <person name="Haridas S."/>
            <person name="Hensen N."/>
            <person name="Bonometti L."/>
            <person name="Westerberg I."/>
            <person name="Brannstrom I.O."/>
            <person name="Guillou S."/>
            <person name="Cros-Aarteil S."/>
            <person name="Calhoun S."/>
            <person name="Kuo A."/>
            <person name="Mondo S."/>
            <person name="Pangilinan J."/>
            <person name="Riley R."/>
            <person name="Labutti K."/>
            <person name="Andreopoulos B."/>
            <person name="Lipzen A."/>
            <person name="Chen C."/>
            <person name="Yanf M."/>
            <person name="Daum C."/>
            <person name="Ng V."/>
            <person name="Clum A."/>
            <person name="Steindorff A."/>
            <person name="Ohm R."/>
            <person name="Martin F."/>
            <person name="Silar P."/>
            <person name="Natvig D."/>
            <person name="Lalanne C."/>
            <person name="Gautier V."/>
            <person name="Ament-Velasquez S.L."/>
            <person name="Kruys A."/>
            <person name="Hutchinson M.I."/>
            <person name="Powell A.J."/>
            <person name="Barry K."/>
            <person name="Miller A.N."/>
            <person name="Grigoriev I.V."/>
            <person name="Debuchy R."/>
            <person name="Gladieux P."/>
            <person name="Thoren M.H."/>
            <person name="Johannesson H."/>
        </authorList>
    </citation>
    <scope>NUCLEOTIDE SEQUENCE</scope>
    <source>
        <strain evidence="17">CBS 560.94</strain>
    </source>
</reference>
<evidence type="ECO:0000256" key="10">
    <source>
        <dbReference type="ARBA" id="ARBA00022840"/>
    </source>
</evidence>
<dbReference type="GO" id="GO:0005524">
    <property type="term" value="F:ATP binding"/>
    <property type="evidence" value="ECO:0007669"/>
    <property type="project" value="UniProtKB-KW"/>
</dbReference>
<dbReference type="SUPFAM" id="SSF56112">
    <property type="entry name" value="Protein kinase-like (PK-like)"/>
    <property type="match status" value="1"/>
</dbReference>
<dbReference type="AlphaFoldDB" id="A0AAE0MJD0"/>
<dbReference type="InterPro" id="IPR051175">
    <property type="entry name" value="CLK_kinases"/>
</dbReference>
<dbReference type="Gene3D" id="1.10.510.10">
    <property type="entry name" value="Transferase(Phosphotransferase) domain 1"/>
    <property type="match status" value="1"/>
</dbReference>
<keyword evidence="18" id="KW-1185">Reference proteome</keyword>
<feature type="compositionally biased region" description="Low complexity" evidence="15">
    <location>
        <begin position="65"/>
        <end position="84"/>
    </location>
</feature>
<dbReference type="Gene3D" id="3.30.200.20">
    <property type="entry name" value="Phosphorylase Kinase, domain 1"/>
    <property type="match status" value="1"/>
</dbReference>
<feature type="region of interest" description="Disordered" evidence="15">
    <location>
        <begin position="136"/>
        <end position="155"/>
    </location>
</feature>
<comment type="function">
    <text evidence="1">Component of the EKC/KEOPS complex that is required for the formation of a threonylcarbamoyl group on adenosine at position 37 (t(6)A37) in tRNAs that read codons beginning with adenine. The complex is probably involved in the transfer of the threonylcarbamoyl moiety of threonylcarbamoyl-AMP (TC-AMP) to the N6 group of A37. BUD32 has ATPase activity in the context of the EKC/KEOPS complex and likely plays a supporting role to the catalytic subunit KAE1. The EKC/KEOPS complex also promotes both telomere uncapping and telomere elongation. The complex is required for efficient recruitment of transcriptional coactivators.</text>
</comment>
<evidence type="ECO:0000256" key="12">
    <source>
        <dbReference type="ARBA" id="ARBA00033194"/>
    </source>
</evidence>
<dbReference type="InterPro" id="IPR000719">
    <property type="entry name" value="Prot_kinase_dom"/>
</dbReference>
<evidence type="ECO:0000256" key="4">
    <source>
        <dbReference type="ARBA" id="ARBA00013948"/>
    </source>
</evidence>
<keyword evidence="8" id="KW-0547">Nucleotide-binding</keyword>
<dbReference type="PANTHER" id="PTHR45646:SF11">
    <property type="entry name" value="SERINE_THREONINE-PROTEIN KINASE DOA"/>
    <property type="match status" value="1"/>
</dbReference>
<feature type="region of interest" description="Disordered" evidence="15">
    <location>
        <begin position="1"/>
        <end position="127"/>
    </location>
</feature>
<comment type="catalytic activity">
    <reaction evidence="13">
        <text>L-threonyl-[protein] + ATP = O-phospho-L-threonyl-[protein] + ADP + H(+)</text>
        <dbReference type="Rhea" id="RHEA:46608"/>
        <dbReference type="Rhea" id="RHEA-COMP:11060"/>
        <dbReference type="Rhea" id="RHEA-COMP:11605"/>
        <dbReference type="ChEBI" id="CHEBI:15378"/>
        <dbReference type="ChEBI" id="CHEBI:30013"/>
        <dbReference type="ChEBI" id="CHEBI:30616"/>
        <dbReference type="ChEBI" id="CHEBI:61977"/>
        <dbReference type="ChEBI" id="CHEBI:456216"/>
        <dbReference type="EC" id="2.7.11.1"/>
    </reaction>
</comment>
<feature type="compositionally biased region" description="Basic and acidic residues" evidence="15">
    <location>
        <begin position="381"/>
        <end position="396"/>
    </location>
</feature>
<dbReference type="PROSITE" id="PS50011">
    <property type="entry name" value="PROTEIN_KINASE_DOM"/>
    <property type="match status" value="1"/>
</dbReference>
<evidence type="ECO:0000256" key="8">
    <source>
        <dbReference type="ARBA" id="ARBA00022741"/>
    </source>
</evidence>
<evidence type="ECO:0000256" key="11">
    <source>
        <dbReference type="ARBA" id="ARBA00030980"/>
    </source>
</evidence>
<organism evidence="17 18">
    <name type="scientific">Neurospora tetraspora</name>
    <dbReference type="NCBI Taxonomy" id="94610"/>
    <lineage>
        <taxon>Eukaryota</taxon>
        <taxon>Fungi</taxon>
        <taxon>Dikarya</taxon>
        <taxon>Ascomycota</taxon>
        <taxon>Pezizomycotina</taxon>
        <taxon>Sordariomycetes</taxon>
        <taxon>Sordariomycetidae</taxon>
        <taxon>Sordariales</taxon>
        <taxon>Sordariaceae</taxon>
        <taxon>Neurospora</taxon>
    </lineage>
</organism>
<dbReference type="EC" id="2.7.11.1" evidence="3"/>
<dbReference type="SMART" id="SM00220">
    <property type="entry name" value="S_TKc"/>
    <property type="match status" value="1"/>
</dbReference>
<evidence type="ECO:0000256" key="3">
    <source>
        <dbReference type="ARBA" id="ARBA00012513"/>
    </source>
</evidence>
<evidence type="ECO:0000256" key="6">
    <source>
        <dbReference type="ARBA" id="ARBA00022527"/>
    </source>
</evidence>
<dbReference type="Pfam" id="PF00069">
    <property type="entry name" value="Pkinase"/>
    <property type="match status" value="1"/>
</dbReference>
<dbReference type="PANTHER" id="PTHR45646">
    <property type="entry name" value="SERINE/THREONINE-PROTEIN KINASE DOA-RELATED"/>
    <property type="match status" value="1"/>
</dbReference>
<evidence type="ECO:0000313" key="18">
    <source>
        <dbReference type="Proteomes" id="UP001278500"/>
    </source>
</evidence>
<feature type="domain" description="Protein kinase" evidence="16">
    <location>
        <begin position="193"/>
        <end position="668"/>
    </location>
</feature>
<evidence type="ECO:0000256" key="9">
    <source>
        <dbReference type="ARBA" id="ARBA00022777"/>
    </source>
</evidence>
<dbReference type="EMBL" id="JAUEPP010000011">
    <property type="protein sequence ID" value="KAK3334355.1"/>
    <property type="molecule type" value="Genomic_DNA"/>
</dbReference>
<keyword evidence="6" id="KW-0723">Serine/threonine-protein kinase</keyword>
<comment type="caution">
    <text evidence="17">The sequence shown here is derived from an EMBL/GenBank/DDBJ whole genome shotgun (WGS) entry which is preliminary data.</text>
</comment>
<comment type="subunit">
    <text evidence="2">Component of the EKC/KEOPS complex composed of at least BUD32, CGI121, GON7, KAE1 and PCC1; the whole complex dimerizes.</text>
</comment>
<evidence type="ECO:0000256" key="1">
    <source>
        <dbReference type="ARBA" id="ARBA00003747"/>
    </source>
</evidence>
<dbReference type="Proteomes" id="UP001278500">
    <property type="component" value="Unassembled WGS sequence"/>
</dbReference>
<accession>A0AAE0MJD0</accession>
<feature type="compositionally biased region" description="Basic and acidic residues" evidence="15">
    <location>
        <begin position="21"/>
        <end position="33"/>
    </location>
</feature>
<evidence type="ECO:0000256" key="15">
    <source>
        <dbReference type="SAM" id="MobiDB-lite"/>
    </source>
</evidence>
<keyword evidence="7" id="KW-0808">Transferase</keyword>
<name>A0AAE0MJD0_9PEZI</name>
<evidence type="ECO:0000259" key="16">
    <source>
        <dbReference type="PROSITE" id="PS50011"/>
    </source>
</evidence>
<evidence type="ECO:0000256" key="7">
    <source>
        <dbReference type="ARBA" id="ARBA00022679"/>
    </source>
</evidence>
<dbReference type="GeneID" id="87862995"/>
<evidence type="ECO:0000313" key="17">
    <source>
        <dbReference type="EMBL" id="KAK3334355.1"/>
    </source>
</evidence>
<dbReference type="InterPro" id="IPR008266">
    <property type="entry name" value="Tyr_kinase_AS"/>
</dbReference>
<evidence type="ECO:0000256" key="5">
    <source>
        <dbReference type="ARBA" id="ARBA00019973"/>
    </source>
</evidence>
<feature type="region of interest" description="Disordered" evidence="15">
    <location>
        <begin position="377"/>
        <end position="396"/>
    </location>
</feature>
<reference evidence="17" key="1">
    <citation type="journal article" date="2023" name="Mol. Phylogenet. Evol.">
        <title>Genome-scale phylogeny and comparative genomics of the fungal order Sordariales.</title>
        <authorList>
            <person name="Hensen N."/>
            <person name="Bonometti L."/>
            <person name="Westerberg I."/>
            <person name="Brannstrom I.O."/>
            <person name="Guillou S."/>
            <person name="Cros-Aarteil S."/>
            <person name="Calhoun S."/>
            <person name="Haridas S."/>
            <person name="Kuo A."/>
            <person name="Mondo S."/>
            <person name="Pangilinan J."/>
            <person name="Riley R."/>
            <person name="LaButti K."/>
            <person name="Andreopoulos B."/>
            <person name="Lipzen A."/>
            <person name="Chen C."/>
            <person name="Yan M."/>
            <person name="Daum C."/>
            <person name="Ng V."/>
            <person name="Clum A."/>
            <person name="Steindorff A."/>
            <person name="Ohm R.A."/>
            <person name="Martin F."/>
            <person name="Silar P."/>
            <person name="Natvig D.O."/>
            <person name="Lalanne C."/>
            <person name="Gautier V."/>
            <person name="Ament-Velasquez S.L."/>
            <person name="Kruys A."/>
            <person name="Hutchinson M.I."/>
            <person name="Powell A.J."/>
            <person name="Barry K."/>
            <person name="Miller A.N."/>
            <person name="Grigoriev I.V."/>
            <person name="Debuchy R."/>
            <person name="Gladieux P."/>
            <person name="Hiltunen Thoren M."/>
            <person name="Johannesson H."/>
        </authorList>
    </citation>
    <scope>NUCLEOTIDE SEQUENCE</scope>
    <source>
        <strain evidence="17">CBS 560.94</strain>
    </source>
</reference>
<proteinExistence type="predicted"/>
<keyword evidence="10" id="KW-0067">ATP-binding</keyword>
<evidence type="ECO:0000256" key="14">
    <source>
        <dbReference type="ARBA" id="ARBA00048679"/>
    </source>
</evidence>
<protein>
    <recommendedName>
        <fullName evidence="5">EKC/KEOPS complex subunit BUD32</fullName>
        <ecNumber evidence="3">2.7.11.1</ecNumber>
    </recommendedName>
    <alternativeName>
        <fullName evidence="11 12">Atypical Serine/threonine protein kinase BUD32</fullName>
    </alternativeName>
    <alternativeName>
        <fullName evidence="4">EKC/KEOPS complex subunit bud32</fullName>
    </alternativeName>
</protein>
<dbReference type="PROSITE" id="PS00109">
    <property type="entry name" value="PROTEIN_KINASE_TYR"/>
    <property type="match status" value="1"/>
</dbReference>
<dbReference type="GO" id="GO:0004674">
    <property type="term" value="F:protein serine/threonine kinase activity"/>
    <property type="evidence" value="ECO:0007669"/>
    <property type="project" value="UniProtKB-KW"/>
</dbReference>
<evidence type="ECO:0000256" key="2">
    <source>
        <dbReference type="ARBA" id="ARBA00011534"/>
    </source>
</evidence>
<dbReference type="InterPro" id="IPR011009">
    <property type="entry name" value="Kinase-like_dom_sf"/>
</dbReference>
<comment type="catalytic activity">
    <reaction evidence="14">
        <text>L-seryl-[protein] + ATP = O-phospho-L-seryl-[protein] + ADP + H(+)</text>
        <dbReference type="Rhea" id="RHEA:17989"/>
        <dbReference type="Rhea" id="RHEA-COMP:9863"/>
        <dbReference type="Rhea" id="RHEA-COMP:11604"/>
        <dbReference type="ChEBI" id="CHEBI:15378"/>
        <dbReference type="ChEBI" id="CHEBI:29999"/>
        <dbReference type="ChEBI" id="CHEBI:30616"/>
        <dbReference type="ChEBI" id="CHEBI:83421"/>
        <dbReference type="ChEBI" id="CHEBI:456216"/>
        <dbReference type="EC" id="2.7.11.1"/>
    </reaction>
</comment>
<gene>
    <name evidence="17" type="ORF">B0H65DRAFT_447021</name>
</gene>
<keyword evidence="9 17" id="KW-0418">Kinase</keyword>
<sequence length="743" mass="82392">MVRIRGPFRRPDNNVVVADDLGTRADQPKRSAEDSGSGSPSKKRLRMAEDENDQANSSALPPLDGATPTTTSGTLPSSGPPTASKHSHAPDPSVFPSLSTNSTKPHSENRNKITKRRRAVPVKGTKADRLREYMKAQEDVDDAKSDSSEPEYFDIHDDDITSPIEALDDYGPGGFHPVHLGDTLGPLSDPSRFRVLHKLGCGGFGTVWLCRDTRDGKPKALKILLGYASEKAARECPDLKALQILTHSDSHYTDLSQSSPQAPQAPQTAEDLFREHHIALPTEHFWLPYQPNGTHLCFVTPFLGPSLGSFCSIYGHVTDLVKHVCFQLVEAMRFMHQKGLCHGDFRPANILLCLKEEVNKMGDEELVEALGGVQTAKLSRTPRDDNNKKGDKQKEKEWPKELPRYFVGEVDMTKLIRGGWCSSSVAVIDFGVSYHVDKPPVNGSGIPLRYAPPEEAITRKNEEEKEEVIINLGPKSDIWALGVTLAELALGCFPFAKSPNDLLSAVDNMEMVMGAMPEPFRTAVREWYRETGGSRRISLEAVDMVTDPETGEKVLSPLSFSVKRWKARKNAIKNMCGYEDPISHTMAIGLHQSHTEAMAASIERQWARDKTRLPAYGFEGTEAEVGGGQAPKKKVGDIESFRDLLLGIFKWMPENRAGMADILAHPWFADRYASSNNRKPEGLVSKLSQGTLGLINFAARIPFKVSKFFFNAFTRIFGIFSNPVWFLWGGRLRTNNRSDLEAQ</sequence>
<dbReference type="RefSeq" id="XP_062676521.1">
    <property type="nucleotide sequence ID" value="XM_062825841.1"/>
</dbReference>
<dbReference type="GO" id="GO:0005634">
    <property type="term" value="C:nucleus"/>
    <property type="evidence" value="ECO:0007669"/>
    <property type="project" value="TreeGrafter"/>
</dbReference>
<evidence type="ECO:0000256" key="13">
    <source>
        <dbReference type="ARBA" id="ARBA00047899"/>
    </source>
</evidence>